<protein>
    <submittedName>
        <fullName evidence="6">MAX-like protein X</fullName>
    </submittedName>
</protein>
<organism evidence="6">
    <name type="scientific">Rhipicephalus zambeziensis</name>
    <dbReference type="NCBI Taxonomy" id="60191"/>
    <lineage>
        <taxon>Eukaryota</taxon>
        <taxon>Metazoa</taxon>
        <taxon>Ecdysozoa</taxon>
        <taxon>Arthropoda</taxon>
        <taxon>Chelicerata</taxon>
        <taxon>Arachnida</taxon>
        <taxon>Acari</taxon>
        <taxon>Parasitiformes</taxon>
        <taxon>Ixodida</taxon>
        <taxon>Ixodoidea</taxon>
        <taxon>Ixodidae</taxon>
        <taxon>Rhipicephalinae</taxon>
        <taxon>Rhipicephalus</taxon>
        <taxon>Rhipicephalus</taxon>
    </lineage>
</organism>
<reference evidence="6" key="1">
    <citation type="journal article" date="2017" name="Parasit. Vectors">
        <title>Sialotranscriptomics of Rhipicephalus zambeziensis reveals intricate expression profiles of secretory proteins and suggests tight temporal transcriptional regulation during blood-feeding.</title>
        <authorList>
            <person name="de Castro M.H."/>
            <person name="de Klerk D."/>
            <person name="Pienaar R."/>
            <person name="Rees D.J.G."/>
            <person name="Mans B.J."/>
        </authorList>
    </citation>
    <scope>NUCLEOTIDE SEQUENCE</scope>
    <source>
        <tissue evidence="6">Salivary glands</tissue>
    </source>
</reference>
<evidence type="ECO:0000313" key="6">
    <source>
        <dbReference type="EMBL" id="MAA20743.1"/>
    </source>
</evidence>
<dbReference type="GO" id="GO:0000981">
    <property type="term" value="F:DNA-binding transcription factor activity, RNA polymerase II-specific"/>
    <property type="evidence" value="ECO:0007669"/>
    <property type="project" value="TreeGrafter"/>
</dbReference>
<evidence type="ECO:0000256" key="2">
    <source>
        <dbReference type="ARBA" id="ARBA00023015"/>
    </source>
</evidence>
<dbReference type="PANTHER" id="PTHR15741:SF23">
    <property type="entry name" value="MLX-INTERACTING PROTEIN"/>
    <property type="match status" value="1"/>
</dbReference>
<dbReference type="InterPro" id="IPR052207">
    <property type="entry name" value="Max-like/E-box_TFs"/>
</dbReference>
<comment type="subcellular location">
    <subcellularLocation>
        <location evidence="1">Nucleus</location>
    </subcellularLocation>
</comment>
<dbReference type="EMBL" id="GFPF01009597">
    <property type="protein sequence ID" value="MAA20743.1"/>
    <property type="molecule type" value="Transcribed_RNA"/>
</dbReference>
<dbReference type="PANTHER" id="PTHR15741">
    <property type="entry name" value="BASIC HELIX-LOOP-HELIX ZIP TRANSCRIPTION FACTOR"/>
    <property type="match status" value="1"/>
</dbReference>
<keyword evidence="4" id="KW-0804">Transcription</keyword>
<evidence type="ECO:0000256" key="5">
    <source>
        <dbReference type="ARBA" id="ARBA00023242"/>
    </source>
</evidence>
<evidence type="ECO:0000256" key="1">
    <source>
        <dbReference type="ARBA" id="ARBA00004123"/>
    </source>
</evidence>
<keyword evidence="3" id="KW-0238">DNA-binding</keyword>
<accession>A0A224Z2E8</accession>
<keyword evidence="2" id="KW-0805">Transcription regulation</keyword>
<evidence type="ECO:0000256" key="3">
    <source>
        <dbReference type="ARBA" id="ARBA00023125"/>
    </source>
</evidence>
<evidence type="ECO:0000256" key="4">
    <source>
        <dbReference type="ARBA" id="ARBA00023163"/>
    </source>
</evidence>
<dbReference type="AlphaFoldDB" id="A0A224Z2E8"/>
<sequence length="159" mass="17931">MTASSMQLNRETLPLEEDELARLSRKTPTEIIHSGHFMVSDIDDADNTDEVARASESDCATEVPSSLATPLDEAVEEITFDADEGMEVDKHFKPPCHIAIDGSLTKLFECMTLAYSGKLTSPKWKTFKGLKLRLKDKIRLNNIIWRAWHMQCEWSCSLG</sequence>
<dbReference type="GO" id="GO:0000978">
    <property type="term" value="F:RNA polymerase II cis-regulatory region sequence-specific DNA binding"/>
    <property type="evidence" value="ECO:0007669"/>
    <property type="project" value="TreeGrafter"/>
</dbReference>
<name>A0A224Z2E8_9ACAR</name>
<dbReference type="CDD" id="cd21739">
    <property type="entry name" value="NES2-NLS_ChREBP-like"/>
    <property type="match status" value="1"/>
</dbReference>
<keyword evidence="5" id="KW-0539">Nucleus</keyword>
<proteinExistence type="predicted"/>
<dbReference type="GO" id="GO:0005634">
    <property type="term" value="C:nucleus"/>
    <property type="evidence" value="ECO:0007669"/>
    <property type="project" value="UniProtKB-SubCell"/>
</dbReference>